<dbReference type="EMBL" id="LVYI01000007">
    <property type="protein sequence ID" value="OAP57536.1"/>
    <property type="molecule type" value="Genomic_DNA"/>
</dbReference>
<evidence type="ECO:0000256" key="4">
    <source>
        <dbReference type="SAM" id="MobiDB-lite"/>
    </source>
</evidence>
<dbReference type="AlphaFoldDB" id="A0A178ZDK1"/>
<comment type="caution">
    <text evidence="6">The sequence shown here is derived from an EMBL/GenBank/DDBJ whole genome shotgun (WGS) entry which is preliminary data.</text>
</comment>
<evidence type="ECO:0000256" key="3">
    <source>
        <dbReference type="PROSITE-ProRule" id="PRU00023"/>
    </source>
</evidence>
<dbReference type="Proteomes" id="UP000078343">
    <property type="component" value="Unassembled WGS sequence"/>
</dbReference>
<sequence length="354" mass="39911">MSKKDICSTKIPNIGDLDQNQASHHHHTPENASRLASLADRGVGRLAAERYFLWNPGSTIHVKFLGGSPQLQRRVAAAASTWLNYANLHVQFFSTGQAEIRIAFDQDGHWSYVGTHCLQFPDQRSKTMNLQLTDRDTDEEVRRVALHEFGHALGCVHEHQSPRARIRWRTNYVYAWYWNHLRWSSQEVYNQVIKPYESAEVEATGFDLQSIMIYPILREFTEDGISVGWITNLSYTDTTYISQLYPSGGGGGGSANGGDINARDEKGRTALHRAAESGDESKVTWLLKQGASVDLQEYVFGYTPLHTAVWNRHPKVVLLLLLQGARKDLKTTAGFTPLGLANLWRYSDIIALLQ</sequence>
<evidence type="ECO:0000256" key="1">
    <source>
        <dbReference type="ARBA" id="ARBA00022737"/>
    </source>
</evidence>
<dbReference type="InterPro" id="IPR001506">
    <property type="entry name" value="Peptidase_M12A"/>
</dbReference>
<dbReference type="GO" id="GO:0008270">
    <property type="term" value="F:zinc ion binding"/>
    <property type="evidence" value="ECO:0007669"/>
    <property type="project" value="InterPro"/>
</dbReference>
<dbReference type="GeneID" id="30012442"/>
<dbReference type="InterPro" id="IPR002110">
    <property type="entry name" value="Ankyrin_rpt"/>
</dbReference>
<organism evidence="6 7">
    <name type="scientific">Fonsecaea erecta</name>
    <dbReference type="NCBI Taxonomy" id="1367422"/>
    <lineage>
        <taxon>Eukaryota</taxon>
        <taxon>Fungi</taxon>
        <taxon>Dikarya</taxon>
        <taxon>Ascomycota</taxon>
        <taxon>Pezizomycotina</taxon>
        <taxon>Eurotiomycetes</taxon>
        <taxon>Chaetothyriomycetidae</taxon>
        <taxon>Chaetothyriales</taxon>
        <taxon>Herpotrichiellaceae</taxon>
        <taxon>Fonsecaea</taxon>
    </lineage>
</organism>
<dbReference type="Pfam" id="PF12796">
    <property type="entry name" value="Ank_2"/>
    <property type="match status" value="1"/>
</dbReference>
<dbReference type="STRING" id="1367422.A0A178ZDK1"/>
<dbReference type="InterPro" id="IPR036770">
    <property type="entry name" value="Ankyrin_rpt-contain_sf"/>
</dbReference>
<keyword evidence="1" id="KW-0677">Repeat</keyword>
<dbReference type="InterPro" id="IPR024079">
    <property type="entry name" value="MetalloPept_cat_dom_sf"/>
</dbReference>
<evidence type="ECO:0000313" key="7">
    <source>
        <dbReference type="Proteomes" id="UP000078343"/>
    </source>
</evidence>
<dbReference type="PANTHER" id="PTHR24171:SF8">
    <property type="entry name" value="BRCA1-ASSOCIATED RING DOMAIN PROTEIN 1"/>
    <property type="match status" value="1"/>
</dbReference>
<dbReference type="PROSITE" id="PS50297">
    <property type="entry name" value="ANK_REP_REGION"/>
    <property type="match status" value="2"/>
</dbReference>
<dbReference type="PANTHER" id="PTHR24171">
    <property type="entry name" value="ANKYRIN REPEAT DOMAIN-CONTAINING PROTEIN 39-RELATED"/>
    <property type="match status" value="1"/>
</dbReference>
<feature type="repeat" description="ANK" evidence="3">
    <location>
        <begin position="266"/>
        <end position="298"/>
    </location>
</feature>
<reference evidence="6 7" key="1">
    <citation type="submission" date="2016-04" db="EMBL/GenBank/DDBJ databases">
        <title>Draft genome of Fonsecaea erecta CBS 125763.</title>
        <authorList>
            <person name="Weiss V.A."/>
            <person name="Vicente V.A."/>
            <person name="Raittz R.T."/>
            <person name="Moreno L.F."/>
            <person name="De Souza E.M."/>
            <person name="Pedrosa F.O."/>
            <person name="Steffens M.B."/>
            <person name="Faoro H."/>
            <person name="Tadra-Sfeir M.Z."/>
            <person name="Najafzadeh M.J."/>
            <person name="Felipe M.S."/>
            <person name="Teixeira M."/>
            <person name="Sun J."/>
            <person name="Xi L."/>
            <person name="Gomes R."/>
            <person name="De Azevedo C.M."/>
            <person name="Salgado C.G."/>
            <person name="Da Silva M.B."/>
            <person name="Nascimento M.F."/>
            <person name="Queiroz-Telles F."/>
            <person name="Attili D.S."/>
            <person name="Gorbushina A."/>
        </authorList>
    </citation>
    <scope>NUCLEOTIDE SEQUENCE [LARGE SCALE GENOMIC DNA]</scope>
    <source>
        <strain evidence="6 7">CBS 125763</strain>
    </source>
</reference>
<proteinExistence type="predicted"/>
<evidence type="ECO:0000259" key="5">
    <source>
        <dbReference type="SMART" id="SM00235"/>
    </source>
</evidence>
<dbReference type="SMART" id="SM00235">
    <property type="entry name" value="ZnMc"/>
    <property type="match status" value="1"/>
</dbReference>
<dbReference type="SMART" id="SM00248">
    <property type="entry name" value="ANK"/>
    <property type="match status" value="2"/>
</dbReference>
<dbReference type="PROSITE" id="PS50088">
    <property type="entry name" value="ANK_REPEAT"/>
    <property type="match status" value="2"/>
</dbReference>
<dbReference type="SUPFAM" id="SSF48403">
    <property type="entry name" value="Ankyrin repeat"/>
    <property type="match status" value="1"/>
</dbReference>
<accession>A0A178ZDK1</accession>
<evidence type="ECO:0000313" key="6">
    <source>
        <dbReference type="EMBL" id="OAP57536.1"/>
    </source>
</evidence>
<dbReference type="OrthoDB" id="291007at2759"/>
<dbReference type="Gene3D" id="3.40.390.10">
    <property type="entry name" value="Collagenase (Catalytic Domain)"/>
    <property type="match status" value="1"/>
</dbReference>
<protein>
    <recommendedName>
        <fullName evidence="5">Peptidase metallopeptidase domain-containing protein</fullName>
    </recommendedName>
</protein>
<feature type="repeat" description="ANK" evidence="3">
    <location>
        <begin position="300"/>
        <end position="332"/>
    </location>
</feature>
<feature type="domain" description="Peptidase metallopeptidase" evidence="5">
    <location>
        <begin position="50"/>
        <end position="210"/>
    </location>
</feature>
<dbReference type="RefSeq" id="XP_018690903.1">
    <property type="nucleotide sequence ID" value="XM_018839782.1"/>
</dbReference>
<dbReference type="Gene3D" id="1.25.40.20">
    <property type="entry name" value="Ankyrin repeat-containing domain"/>
    <property type="match status" value="1"/>
</dbReference>
<dbReference type="Pfam" id="PF01400">
    <property type="entry name" value="Astacin"/>
    <property type="match status" value="1"/>
</dbReference>
<dbReference type="InterPro" id="IPR006026">
    <property type="entry name" value="Peptidase_Metallo"/>
</dbReference>
<keyword evidence="7" id="KW-1185">Reference proteome</keyword>
<name>A0A178ZDK1_9EURO</name>
<dbReference type="GO" id="GO:0004842">
    <property type="term" value="F:ubiquitin-protein transferase activity"/>
    <property type="evidence" value="ECO:0007669"/>
    <property type="project" value="TreeGrafter"/>
</dbReference>
<gene>
    <name evidence="6" type="ORF">AYL99_08274</name>
</gene>
<feature type="region of interest" description="Disordered" evidence="4">
    <location>
        <begin position="1"/>
        <end position="35"/>
    </location>
</feature>
<dbReference type="SUPFAM" id="SSF55486">
    <property type="entry name" value="Metalloproteases ('zincins'), catalytic domain"/>
    <property type="match status" value="1"/>
</dbReference>
<dbReference type="GO" id="GO:0085020">
    <property type="term" value="P:protein K6-linked ubiquitination"/>
    <property type="evidence" value="ECO:0007669"/>
    <property type="project" value="TreeGrafter"/>
</dbReference>
<evidence type="ECO:0000256" key="2">
    <source>
        <dbReference type="ARBA" id="ARBA00023043"/>
    </source>
</evidence>
<dbReference type="GO" id="GO:0006508">
    <property type="term" value="P:proteolysis"/>
    <property type="evidence" value="ECO:0007669"/>
    <property type="project" value="InterPro"/>
</dbReference>
<dbReference type="GO" id="GO:0004222">
    <property type="term" value="F:metalloendopeptidase activity"/>
    <property type="evidence" value="ECO:0007669"/>
    <property type="project" value="InterPro"/>
</dbReference>
<keyword evidence="2 3" id="KW-0040">ANK repeat</keyword>